<keyword evidence="3 6" id="KW-0238">DNA-binding</keyword>
<evidence type="ECO:0000256" key="3">
    <source>
        <dbReference type="ARBA" id="ARBA00023125"/>
    </source>
</evidence>
<dbReference type="CDD" id="cd05466">
    <property type="entry name" value="PBP2_LTTR_substrate"/>
    <property type="match status" value="1"/>
</dbReference>
<evidence type="ECO:0000259" key="5">
    <source>
        <dbReference type="PROSITE" id="PS50931"/>
    </source>
</evidence>
<dbReference type="AlphaFoldDB" id="A0A316GGS9"/>
<dbReference type="SUPFAM" id="SSF46785">
    <property type="entry name" value="Winged helix' DNA-binding domain"/>
    <property type="match status" value="1"/>
</dbReference>
<reference evidence="6 7" key="1">
    <citation type="submission" date="2018-05" db="EMBL/GenBank/DDBJ databases">
        <title>Genomic Encyclopedia of Type Strains, Phase IV (KMG-IV): sequencing the most valuable type-strain genomes for metagenomic binning, comparative biology and taxonomic classification.</title>
        <authorList>
            <person name="Goeker M."/>
        </authorList>
    </citation>
    <scope>NUCLEOTIDE SEQUENCE [LARGE SCALE GENOMIC DNA]</scope>
    <source>
        <strain evidence="6 7">DSM 103371</strain>
    </source>
</reference>
<dbReference type="InterPro" id="IPR036390">
    <property type="entry name" value="WH_DNA-bd_sf"/>
</dbReference>
<organism evidence="6 7">
    <name type="scientific">Silicimonas algicola</name>
    <dbReference type="NCBI Taxonomy" id="1826607"/>
    <lineage>
        <taxon>Bacteria</taxon>
        <taxon>Pseudomonadati</taxon>
        <taxon>Pseudomonadota</taxon>
        <taxon>Alphaproteobacteria</taxon>
        <taxon>Rhodobacterales</taxon>
        <taxon>Paracoccaceae</taxon>
    </lineage>
</organism>
<dbReference type="InterPro" id="IPR000847">
    <property type="entry name" value="LysR_HTH_N"/>
</dbReference>
<dbReference type="EMBL" id="QGGV01000001">
    <property type="protein sequence ID" value="PWK58580.1"/>
    <property type="molecule type" value="Genomic_DNA"/>
</dbReference>
<dbReference type="InterPro" id="IPR050950">
    <property type="entry name" value="HTH-type_LysR_regulators"/>
</dbReference>
<comment type="similarity">
    <text evidence="1">Belongs to the LysR transcriptional regulatory family.</text>
</comment>
<dbReference type="Gene3D" id="3.40.190.290">
    <property type="match status" value="1"/>
</dbReference>
<dbReference type="GO" id="GO:0003700">
    <property type="term" value="F:DNA-binding transcription factor activity"/>
    <property type="evidence" value="ECO:0007669"/>
    <property type="project" value="InterPro"/>
</dbReference>
<dbReference type="FunFam" id="1.10.10.10:FF:000001">
    <property type="entry name" value="LysR family transcriptional regulator"/>
    <property type="match status" value="1"/>
</dbReference>
<proteinExistence type="inferred from homology"/>
<dbReference type="OrthoDB" id="9815174at2"/>
<protein>
    <submittedName>
        <fullName evidence="6">DNA-binding transcriptional LysR family regulator</fullName>
    </submittedName>
</protein>
<dbReference type="GO" id="GO:0005829">
    <property type="term" value="C:cytosol"/>
    <property type="evidence" value="ECO:0007669"/>
    <property type="project" value="TreeGrafter"/>
</dbReference>
<comment type="caution">
    <text evidence="6">The sequence shown here is derived from an EMBL/GenBank/DDBJ whole genome shotgun (WGS) entry which is preliminary data.</text>
</comment>
<dbReference type="Gene3D" id="1.10.10.10">
    <property type="entry name" value="Winged helix-like DNA-binding domain superfamily/Winged helix DNA-binding domain"/>
    <property type="match status" value="1"/>
</dbReference>
<dbReference type="InterPro" id="IPR005119">
    <property type="entry name" value="LysR_subst-bd"/>
</dbReference>
<dbReference type="Pfam" id="PF00126">
    <property type="entry name" value="HTH_1"/>
    <property type="match status" value="1"/>
</dbReference>
<evidence type="ECO:0000313" key="6">
    <source>
        <dbReference type="EMBL" id="PWK58580.1"/>
    </source>
</evidence>
<keyword evidence="2" id="KW-0805">Transcription regulation</keyword>
<sequence length="297" mass="32688">MPDIRDMQLLAALARHRHFARAADDCGISQPAFSARIRNMELELDVQIVRRGNRFQGFTEEGEIVLKWARRILSDADGLKQELELARGKISGRLSVGVIPTALAFVAPLPARLRALHPDISMQVFSLTTARIHQGLEDYSLDAGIGYLEGPRPAALAPAELLYEERYVLLAPTELAPGSDGDVTWAEAAELPLSMLTRDMRNRRFLDEVFEAHVGRAPQPVLETNDLTTLLAQVERGVSTAIVPEVLADSLSTSEDVVRLRLTDPDITTPVGLLLTDRDPRPPAVNALANLLRKAVR</sequence>
<name>A0A316GGS9_9RHOB</name>
<dbReference type="PANTHER" id="PTHR30419:SF31">
    <property type="entry name" value="BLR3139 PROTEIN"/>
    <property type="match status" value="1"/>
</dbReference>
<dbReference type="InterPro" id="IPR036388">
    <property type="entry name" value="WH-like_DNA-bd_sf"/>
</dbReference>
<dbReference type="RefSeq" id="WP_109757458.1">
    <property type="nucleotide sequence ID" value="NZ_CP034588.1"/>
</dbReference>
<evidence type="ECO:0000313" key="7">
    <source>
        <dbReference type="Proteomes" id="UP000245390"/>
    </source>
</evidence>
<evidence type="ECO:0000256" key="4">
    <source>
        <dbReference type="ARBA" id="ARBA00023163"/>
    </source>
</evidence>
<dbReference type="KEGG" id="salo:EF888_03415"/>
<feature type="domain" description="HTH lysR-type" evidence="5">
    <location>
        <begin position="2"/>
        <end position="59"/>
    </location>
</feature>
<dbReference type="GO" id="GO:0003677">
    <property type="term" value="F:DNA binding"/>
    <property type="evidence" value="ECO:0007669"/>
    <property type="project" value="UniProtKB-KW"/>
</dbReference>
<keyword evidence="4" id="KW-0804">Transcription</keyword>
<dbReference type="SUPFAM" id="SSF53850">
    <property type="entry name" value="Periplasmic binding protein-like II"/>
    <property type="match status" value="1"/>
</dbReference>
<evidence type="ECO:0000256" key="2">
    <source>
        <dbReference type="ARBA" id="ARBA00023015"/>
    </source>
</evidence>
<gene>
    <name evidence="6" type="ORF">C8D95_101394</name>
</gene>
<keyword evidence="7" id="KW-1185">Reference proteome</keyword>
<dbReference type="PROSITE" id="PS50931">
    <property type="entry name" value="HTH_LYSR"/>
    <property type="match status" value="1"/>
</dbReference>
<dbReference type="PANTHER" id="PTHR30419">
    <property type="entry name" value="HTH-TYPE TRANSCRIPTIONAL REGULATOR YBHD"/>
    <property type="match status" value="1"/>
</dbReference>
<evidence type="ECO:0000256" key="1">
    <source>
        <dbReference type="ARBA" id="ARBA00009437"/>
    </source>
</evidence>
<accession>A0A316GGS9</accession>
<dbReference type="Proteomes" id="UP000245390">
    <property type="component" value="Unassembled WGS sequence"/>
</dbReference>
<dbReference type="Pfam" id="PF03466">
    <property type="entry name" value="LysR_substrate"/>
    <property type="match status" value="1"/>
</dbReference>